<protein>
    <submittedName>
        <fullName evidence="2">Uncharacterized protein</fullName>
    </submittedName>
</protein>
<evidence type="ECO:0000313" key="3">
    <source>
        <dbReference type="Proteomes" id="UP001362899"/>
    </source>
</evidence>
<keyword evidence="1" id="KW-1133">Transmembrane helix</keyword>
<comment type="caution">
    <text evidence="2">The sequence shown here is derived from an EMBL/GenBank/DDBJ whole genome shotgun (WGS) entry which is preliminary data.</text>
</comment>
<sequence length="91" mass="10337">MNAKIGGPLLHIELFLSVGILLNLKLTNLYTLCKSNIKRLSTGNLTPHSSCSGQHFWQTTKLDSHNYHHIIYNLKSLRNSHIDLKVQRSVT</sequence>
<evidence type="ECO:0000313" key="2">
    <source>
        <dbReference type="EMBL" id="GMM50662.1"/>
    </source>
</evidence>
<reference evidence="2 3" key="1">
    <citation type="journal article" date="2023" name="Elife">
        <title>Identification of key yeast species and microbe-microbe interactions impacting larval growth of Drosophila in the wild.</title>
        <authorList>
            <person name="Mure A."/>
            <person name="Sugiura Y."/>
            <person name="Maeda R."/>
            <person name="Honda K."/>
            <person name="Sakurai N."/>
            <person name="Takahashi Y."/>
            <person name="Watada M."/>
            <person name="Katoh T."/>
            <person name="Gotoh A."/>
            <person name="Gotoh Y."/>
            <person name="Taniguchi I."/>
            <person name="Nakamura K."/>
            <person name="Hayashi T."/>
            <person name="Katayama T."/>
            <person name="Uemura T."/>
            <person name="Hattori Y."/>
        </authorList>
    </citation>
    <scope>NUCLEOTIDE SEQUENCE [LARGE SCALE GENOMIC DNA]</scope>
    <source>
        <strain evidence="2 3">SB-73</strain>
    </source>
</reference>
<gene>
    <name evidence="2" type="ORF">DASB73_016200</name>
</gene>
<dbReference type="AlphaFoldDB" id="A0AAV5RI30"/>
<keyword evidence="1" id="KW-0472">Membrane</keyword>
<name>A0AAV5RI30_STABA</name>
<dbReference type="Proteomes" id="UP001362899">
    <property type="component" value="Unassembled WGS sequence"/>
</dbReference>
<proteinExistence type="predicted"/>
<accession>A0AAV5RI30</accession>
<dbReference type="EMBL" id="BTGC01000003">
    <property type="protein sequence ID" value="GMM50662.1"/>
    <property type="molecule type" value="Genomic_DNA"/>
</dbReference>
<evidence type="ECO:0000256" key="1">
    <source>
        <dbReference type="SAM" id="Phobius"/>
    </source>
</evidence>
<organism evidence="2 3">
    <name type="scientific">Starmerella bacillaris</name>
    <name type="common">Yeast</name>
    <name type="synonym">Candida zemplinina</name>
    <dbReference type="NCBI Taxonomy" id="1247836"/>
    <lineage>
        <taxon>Eukaryota</taxon>
        <taxon>Fungi</taxon>
        <taxon>Dikarya</taxon>
        <taxon>Ascomycota</taxon>
        <taxon>Saccharomycotina</taxon>
        <taxon>Dipodascomycetes</taxon>
        <taxon>Dipodascales</taxon>
        <taxon>Trichomonascaceae</taxon>
        <taxon>Starmerella</taxon>
    </lineage>
</organism>
<feature type="transmembrane region" description="Helical" evidence="1">
    <location>
        <begin position="12"/>
        <end position="32"/>
    </location>
</feature>
<keyword evidence="3" id="KW-1185">Reference proteome</keyword>
<keyword evidence="1" id="KW-0812">Transmembrane</keyword>